<evidence type="ECO:0000256" key="3">
    <source>
        <dbReference type="ARBA" id="ARBA00022475"/>
    </source>
</evidence>
<evidence type="ECO:0000256" key="1">
    <source>
        <dbReference type="ARBA" id="ARBA00004651"/>
    </source>
</evidence>
<evidence type="ECO:0000313" key="9">
    <source>
        <dbReference type="Proteomes" id="UP000223709"/>
    </source>
</evidence>
<feature type="transmembrane region" description="Helical" evidence="7">
    <location>
        <begin position="164"/>
        <end position="180"/>
    </location>
</feature>
<feature type="transmembrane region" description="Helical" evidence="7">
    <location>
        <begin position="7"/>
        <end position="29"/>
    </location>
</feature>
<keyword evidence="6 7" id="KW-0472">Membrane</keyword>
<evidence type="ECO:0000256" key="7">
    <source>
        <dbReference type="SAM" id="Phobius"/>
    </source>
</evidence>
<evidence type="ECO:0000313" key="8">
    <source>
        <dbReference type="EMBL" id="ATL91132.1"/>
    </source>
</evidence>
<accession>A0A291TDB4</accession>
<name>A0A291TDB4_9FIRM</name>
<evidence type="ECO:0000256" key="6">
    <source>
        <dbReference type="ARBA" id="ARBA00023136"/>
    </source>
</evidence>
<dbReference type="GO" id="GO:0005886">
    <property type="term" value="C:plasma membrane"/>
    <property type="evidence" value="ECO:0007669"/>
    <property type="project" value="UniProtKB-SubCell"/>
</dbReference>
<evidence type="ECO:0000256" key="4">
    <source>
        <dbReference type="ARBA" id="ARBA00022692"/>
    </source>
</evidence>
<dbReference type="InterPro" id="IPR003370">
    <property type="entry name" value="Chromate_transpt"/>
</dbReference>
<dbReference type="PANTHER" id="PTHR43663:SF1">
    <property type="entry name" value="CHROMATE TRANSPORTER"/>
    <property type="match status" value="1"/>
</dbReference>
<evidence type="ECO:0000256" key="2">
    <source>
        <dbReference type="ARBA" id="ARBA00005262"/>
    </source>
</evidence>
<protein>
    <submittedName>
        <fullName evidence="8">Chromate transporter</fullName>
    </submittedName>
</protein>
<dbReference type="RefSeq" id="WP_098924947.1">
    <property type="nucleotide sequence ID" value="NZ_CP023819.1"/>
</dbReference>
<comment type="similarity">
    <text evidence="2">Belongs to the chromate ion transporter (CHR) (TC 2.A.51) family.</text>
</comment>
<keyword evidence="3" id="KW-1003">Cell membrane</keyword>
<dbReference type="InterPro" id="IPR052518">
    <property type="entry name" value="CHR_Transporter"/>
</dbReference>
<feature type="transmembrane region" description="Helical" evidence="7">
    <location>
        <begin position="138"/>
        <end position="158"/>
    </location>
</feature>
<dbReference type="GO" id="GO:0015109">
    <property type="term" value="F:chromate transmembrane transporter activity"/>
    <property type="evidence" value="ECO:0007669"/>
    <property type="project" value="InterPro"/>
</dbReference>
<dbReference type="Pfam" id="PF02417">
    <property type="entry name" value="Chromate_transp"/>
    <property type="match status" value="1"/>
</dbReference>
<keyword evidence="4 7" id="KW-0812">Transmembrane</keyword>
<organism evidence="8 9">
    <name type="scientific">Faecalibacterium prausnitzii</name>
    <dbReference type="NCBI Taxonomy" id="853"/>
    <lineage>
        <taxon>Bacteria</taxon>
        <taxon>Bacillati</taxon>
        <taxon>Bacillota</taxon>
        <taxon>Clostridia</taxon>
        <taxon>Eubacteriales</taxon>
        <taxon>Oscillospiraceae</taxon>
        <taxon>Faecalibacterium</taxon>
    </lineage>
</organism>
<reference evidence="8 9" key="1">
    <citation type="submission" date="2017-10" db="EMBL/GenBank/DDBJ databases">
        <title>Complete Genome Sequence of Faecalibacterium prausnitzii isolated from the gut of healthy adult Indian.</title>
        <authorList>
            <person name="Bag S."/>
            <person name="Ghosh T.S."/>
            <person name="Das B."/>
        </authorList>
    </citation>
    <scope>NUCLEOTIDE SEQUENCE [LARGE SCALE GENOMIC DNA]</scope>
    <source>
        <strain evidence="8 9">Indica</strain>
    </source>
</reference>
<dbReference type="EMBL" id="CP023819">
    <property type="protein sequence ID" value="ATL91132.1"/>
    <property type="molecule type" value="Genomic_DNA"/>
</dbReference>
<proteinExistence type="inferred from homology"/>
<dbReference type="PANTHER" id="PTHR43663">
    <property type="entry name" value="CHROMATE TRANSPORT PROTEIN-RELATED"/>
    <property type="match status" value="1"/>
</dbReference>
<feature type="transmembrane region" description="Helical" evidence="7">
    <location>
        <begin position="76"/>
        <end position="99"/>
    </location>
</feature>
<comment type="subcellular location">
    <subcellularLocation>
        <location evidence="1">Cell membrane</location>
        <topology evidence="1">Multi-pass membrane protein</topology>
    </subcellularLocation>
</comment>
<dbReference type="Proteomes" id="UP000223709">
    <property type="component" value="Chromosome"/>
</dbReference>
<evidence type="ECO:0000256" key="5">
    <source>
        <dbReference type="ARBA" id="ARBA00022989"/>
    </source>
</evidence>
<sequence>MKKTRDLFWTFLKIGAFTFGGGYAMVALLEREFVEDKQWLSREEFLDMVAIAESTPGPVAVNSATYVGYKIEGAEGAAASTLAVCLPSFVVIYLISLVFDRFLQLSAVASAFRGIQVCVIYLILSAGMKMLKSLSGTAFNRIIVAGVVAAMVGCSVAAVSFSSLYYILLCGAAGVLLYLLKKLRKEDRA</sequence>
<keyword evidence="5 7" id="KW-1133">Transmembrane helix</keyword>
<dbReference type="AlphaFoldDB" id="A0A291TDB4"/>
<gene>
    <name evidence="8" type="ORF">CRH10_12955</name>
</gene>